<dbReference type="AlphaFoldDB" id="A0A0Q0ECP4"/>
<proteinExistence type="predicted"/>
<name>A0A0Q0ECP4_9PSED</name>
<protein>
    <submittedName>
        <fullName evidence="1">Uncharacterized protein</fullName>
    </submittedName>
</protein>
<gene>
    <name evidence="1" type="ORF">ALO40_02878</name>
</gene>
<comment type="caution">
    <text evidence="1">The sequence shown here is derived from an EMBL/GenBank/DDBJ whole genome shotgun (WGS) entry which is preliminary data.</text>
</comment>
<reference evidence="1 2" key="1">
    <citation type="submission" date="2015-09" db="EMBL/GenBank/DDBJ databases">
        <title>Genome announcement of multiple Pseudomonas syringae strains.</title>
        <authorList>
            <person name="Thakur S."/>
            <person name="Wang P.W."/>
            <person name="Gong Y."/>
            <person name="Weir B.S."/>
            <person name="Guttman D.S."/>
        </authorList>
    </citation>
    <scope>NUCLEOTIDE SEQUENCE [LARGE SCALE GENOMIC DNA]</scope>
    <source>
        <strain evidence="1 2">ICMP3963</strain>
    </source>
</reference>
<accession>A0A0Q0ECP4</accession>
<evidence type="ECO:0000313" key="2">
    <source>
        <dbReference type="Proteomes" id="UP000050317"/>
    </source>
</evidence>
<sequence length="180" mass="18899">MAPSRPSTHCAGSTPLHADDIRHGAGASDECLPASTQTRAVESDTENLAIGRFARFSRASSLVGGTQPVTTPVRTHAFDNGDYASLAIGRYARFSRPSSNLIGGTQTQPDEVTSVQESVSAAPHPASPSINLEFFTVRQGSPDSGSFSIPKAPAHTDKLRWLRPGEPVTVAGITLSDGMI</sequence>
<dbReference type="PATRIC" id="fig|251703.9.peg.4005"/>
<evidence type="ECO:0000313" key="1">
    <source>
        <dbReference type="EMBL" id="KPZ11748.1"/>
    </source>
</evidence>
<dbReference type="Proteomes" id="UP000050317">
    <property type="component" value="Unassembled WGS sequence"/>
</dbReference>
<organism evidence="1 2">
    <name type="scientific">Pseudomonas syringae pv. viburni</name>
    <dbReference type="NCBI Taxonomy" id="251703"/>
    <lineage>
        <taxon>Bacteria</taxon>
        <taxon>Pseudomonadati</taxon>
        <taxon>Pseudomonadota</taxon>
        <taxon>Gammaproteobacteria</taxon>
        <taxon>Pseudomonadales</taxon>
        <taxon>Pseudomonadaceae</taxon>
        <taxon>Pseudomonas</taxon>
    </lineage>
</organism>
<dbReference type="EMBL" id="LJRR01000347">
    <property type="protein sequence ID" value="KPZ11748.1"/>
    <property type="molecule type" value="Genomic_DNA"/>
</dbReference>